<evidence type="ECO:0000313" key="1">
    <source>
        <dbReference type="EnsemblPlants" id="Ma10_p12870.1"/>
    </source>
</evidence>
<accession>A0A804KVK6</accession>
<dbReference type="Proteomes" id="UP000012960">
    <property type="component" value="Unplaced"/>
</dbReference>
<dbReference type="Gramene" id="Ma10_t12870.1">
    <property type="protein sequence ID" value="Ma10_p12870.1"/>
    <property type="gene ID" value="Ma10_g12870"/>
</dbReference>
<organism evidence="1 2">
    <name type="scientific">Musa acuminata subsp. malaccensis</name>
    <name type="common">Wild banana</name>
    <name type="synonym">Musa malaccensis</name>
    <dbReference type="NCBI Taxonomy" id="214687"/>
    <lineage>
        <taxon>Eukaryota</taxon>
        <taxon>Viridiplantae</taxon>
        <taxon>Streptophyta</taxon>
        <taxon>Embryophyta</taxon>
        <taxon>Tracheophyta</taxon>
        <taxon>Spermatophyta</taxon>
        <taxon>Magnoliopsida</taxon>
        <taxon>Liliopsida</taxon>
        <taxon>Zingiberales</taxon>
        <taxon>Musaceae</taxon>
        <taxon>Musa</taxon>
    </lineage>
</organism>
<dbReference type="EnsemblPlants" id="Ma10_t12870.1">
    <property type="protein sequence ID" value="Ma10_p12870.1"/>
    <property type="gene ID" value="Ma10_g12870"/>
</dbReference>
<name>A0A804KVK6_MUSAM</name>
<dbReference type="AlphaFoldDB" id="A0A804KVK6"/>
<keyword evidence="2" id="KW-1185">Reference proteome</keyword>
<sequence>MSSINSSPLAVSADEYCSYTEKCIAMTMVG</sequence>
<protein>
    <submittedName>
        <fullName evidence="1">Uncharacterized protein</fullName>
    </submittedName>
</protein>
<proteinExistence type="predicted"/>
<reference evidence="1" key="1">
    <citation type="submission" date="2021-05" db="UniProtKB">
        <authorList>
            <consortium name="EnsemblPlants"/>
        </authorList>
    </citation>
    <scope>IDENTIFICATION</scope>
    <source>
        <strain evidence="1">subsp. malaccensis</strain>
    </source>
</reference>
<evidence type="ECO:0000313" key="2">
    <source>
        <dbReference type="Proteomes" id="UP000012960"/>
    </source>
</evidence>
<dbReference type="InParanoid" id="A0A804KVK6"/>